<keyword evidence="2" id="KW-0449">Lipoprotein</keyword>
<keyword evidence="4" id="KW-1185">Reference proteome</keyword>
<dbReference type="SUPFAM" id="SSF56954">
    <property type="entry name" value="Outer membrane efflux proteins (OEP)"/>
    <property type="match status" value="1"/>
</dbReference>
<evidence type="ECO:0000256" key="1">
    <source>
        <dbReference type="ARBA" id="ARBA00007613"/>
    </source>
</evidence>
<reference evidence="3 4" key="1">
    <citation type="submission" date="2020-11" db="EMBL/GenBank/DDBJ databases">
        <title>Algicoccus daihaiensis sp.nov., isolated from Daihai Lake in Inner Mongolia.</title>
        <authorList>
            <person name="Kai J."/>
        </authorList>
    </citation>
    <scope>NUCLEOTIDE SEQUENCE [LARGE SCALE GENOMIC DNA]</scope>
    <source>
        <strain evidence="4">f23</strain>
    </source>
</reference>
<dbReference type="Gene3D" id="2.20.200.10">
    <property type="entry name" value="Outer membrane efflux proteins (OEP)"/>
    <property type="match status" value="1"/>
</dbReference>
<dbReference type="PANTHER" id="PTHR30203:SF30">
    <property type="entry name" value="OUTER MEMBRANE PROTEIN-RELATED"/>
    <property type="match status" value="1"/>
</dbReference>
<keyword evidence="2" id="KW-0812">Transmembrane</keyword>
<organism evidence="3 4">
    <name type="scientific">Orrella daihaiensis</name>
    <dbReference type="NCBI Taxonomy" id="2782176"/>
    <lineage>
        <taxon>Bacteria</taxon>
        <taxon>Pseudomonadati</taxon>
        <taxon>Pseudomonadota</taxon>
        <taxon>Betaproteobacteria</taxon>
        <taxon>Burkholderiales</taxon>
        <taxon>Alcaligenaceae</taxon>
        <taxon>Orrella</taxon>
    </lineage>
</organism>
<dbReference type="PANTHER" id="PTHR30203">
    <property type="entry name" value="OUTER MEMBRANE CATION EFFLUX PROTEIN"/>
    <property type="match status" value="1"/>
</dbReference>
<evidence type="ECO:0000313" key="4">
    <source>
        <dbReference type="Proteomes" id="UP000831607"/>
    </source>
</evidence>
<keyword evidence="2" id="KW-0564">Palmitate</keyword>
<dbReference type="InterPro" id="IPR010131">
    <property type="entry name" value="MdtP/NodT-like"/>
</dbReference>
<dbReference type="Proteomes" id="UP000831607">
    <property type="component" value="Chromosome"/>
</dbReference>
<dbReference type="NCBIfam" id="TIGR01845">
    <property type="entry name" value="outer_NodT"/>
    <property type="match status" value="1"/>
</dbReference>
<name>A0ABY4AHG0_9BURK</name>
<keyword evidence="2" id="KW-1134">Transmembrane beta strand</keyword>
<sequence length="578" mass="62313">MPGSDFSVRRRANVTFCVWHDPASNNLETRHSVPAVSRACISESTGLGKSLLRWLGAAAGIALLAGCMVGPDFKQPEVLVNEQWRQETGTPFSAAVETVRNAQINAVQWWSQFEDPTLDELLKLAAQQNLSLQSAAVRIYQARAQLGVSDATLLPTVVAAGSAIGGNNASTKEAMLQANWEIDFWGKYRRGIESTFAGYQGAIAAYYAADVSLASMVARTYINIRNLESLIRVARTNLALQGESLRIADARYKAGSTSLLALSQAQTRYQQTKAEIPQLISRLNRQQNAMSALLGQTPSFYEVTFGGIKNQLKTPEVLNVGIPKDLLRRRPDVALAEYQAVSQSALIGVREADLYPSFSLTGMFGYLNASVSYTGGQTFSFEGSSGSGGGGFYFPLFYRGAIVDQVRVQDAAFQQALLNYQNTVLAAQAEVEDALVQIATAKQASIDYARAARSAAESAKLALDLYEAGQSDYNTVIVAQQILLRVQTDLVQTRTNALLGYVDAFKALGGGWSGELKVPPLPSEMVAQMKERTDWGQMLNHPETPRLIKTLGLDPTVAATNSVAPATANMSNAAGGAK</sequence>
<keyword evidence="2" id="KW-0472">Membrane</keyword>
<comment type="similarity">
    <text evidence="1 2">Belongs to the outer membrane factor (OMF) (TC 1.B.17) family.</text>
</comment>
<protein>
    <submittedName>
        <fullName evidence="3">Efflux transporter outer membrane subunit</fullName>
    </submittedName>
</protein>
<evidence type="ECO:0000313" key="3">
    <source>
        <dbReference type="EMBL" id="UOD49725.1"/>
    </source>
</evidence>
<gene>
    <name evidence="3" type="ORF">DHf2319_09675</name>
</gene>
<dbReference type="EMBL" id="CP063982">
    <property type="protein sequence ID" value="UOD49725.1"/>
    <property type="molecule type" value="Genomic_DNA"/>
</dbReference>
<proteinExistence type="inferred from homology"/>
<dbReference type="Pfam" id="PF02321">
    <property type="entry name" value="OEP"/>
    <property type="match status" value="2"/>
</dbReference>
<accession>A0ABY4AHG0</accession>
<dbReference type="Gene3D" id="1.20.1600.10">
    <property type="entry name" value="Outer membrane efflux proteins (OEP)"/>
    <property type="match status" value="1"/>
</dbReference>
<comment type="subcellular location">
    <subcellularLocation>
        <location evidence="2">Cell membrane</location>
        <topology evidence="2">Lipid-anchor</topology>
    </subcellularLocation>
</comment>
<evidence type="ECO:0000256" key="2">
    <source>
        <dbReference type="RuleBase" id="RU362097"/>
    </source>
</evidence>
<dbReference type="InterPro" id="IPR003423">
    <property type="entry name" value="OMP_efflux"/>
</dbReference>